<evidence type="ECO:0000313" key="3">
    <source>
        <dbReference type="Proteomes" id="UP000070133"/>
    </source>
</evidence>
<feature type="compositionally biased region" description="Basic residues" evidence="1">
    <location>
        <begin position="1"/>
        <end position="10"/>
    </location>
</feature>
<comment type="caution">
    <text evidence="2">The sequence shown here is derived from an EMBL/GenBank/DDBJ whole genome shotgun (WGS) entry which is preliminary data.</text>
</comment>
<accession>A0A139HFG0</accession>
<feature type="compositionally biased region" description="Low complexity" evidence="1">
    <location>
        <begin position="44"/>
        <end position="58"/>
    </location>
</feature>
<evidence type="ECO:0000313" key="2">
    <source>
        <dbReference type="EMBL" id="KXT01215.1"/>
    </source>
</evidence>
<name>A0A139HFG0_9PEZI</name>
<feature type="region of interest" description="Disordered" evidence="1">
    <location>
        <begin position="1"/>
        <end position="119"/>
    </location>
</feature>
<dbReference type="EMBL" id="LFZN01000059">
    <property type="protein sequence ID" value="KXT01215.1"/>
    <property type="molecule type" value="Genomic_DNA"/>
</dbReference>
<proteinExistence type="predicted"/>
<protein>
    <submittedName>
        <fullName evidence="2">Uncharacterized protein</fullName>
    </submittedName>
</protein>
<sequence length="175" mass="18745">MPPKKSRGRKANAAAPHGYDENGQAIEKYGRNLDGSIRKVAKRTPPTATGAEPGTSTARSEPTQDDEEPQAAMPAVTARPRSGGRDRRTDADAAGGLNDPQVVEKGPRASNVKKTKKTPASVETARRIFFIQRMVVANRSALRGEDIEGLKGVVDILATVIDQLDDLSRNAEMEG</sequence>
<reference evidence="2 3" key="1">
    <citation type="submission" date="2015-07" db="EMBL/GenBank/DDBJ databases">
        <title>Comparative genomics of the Sigatoka disease complex on banana suggests a link between parallel evolutionary changes in Pseudocercospora fijiensis and Pseudocercospora eumusae and increased virulence on the banana host.</title>
        <authorList>
            <person name="Chang T.-C."/>
            <person name="Salvucci A."/>
            <person name="Crous P.W."/>
            <person name="Stergiopoulos I."/>
        </authorList>
    </citation>
    <scope>NUCLEOTIDE SEQUENCE [LARGE SCALE GENOMIC DNA]</scope>
    <source>
        <strain evidence="2 3">CBS 114824</strain>
    </source>
</reference>
<gene>
    <name evidence="2" type="ORF">AC578_3819</name>
</gene>
<keyword evidence="3" id="KW-1185">Reference proteome</keyword>
<organism evidence="2 3">
    <name type="scientific">Pseudocercospora eumusae</name>
    <dbReference type="NCBI Taxonomy" id="321146"/>
    <lineage>
        <taxon>Eukaryota</taxon>
        <taxon>Fungi</taxon>
        <taxon>Dikarya</taxon>
        <taxon>Ascomycota</taxon>
        <taxon>Pezizomycotina</taxon>
        <taxon>Dothideomycetes</taxon>
        <taxon>Dothideomycetidae</taxon>
        <taxon>Mycosphaerellales</taxon>
        <taxon>Mycosphaerellaceae</taxon>
        <taxon>Pseudocercospora</taxon>
    </lineage>
</organism>
<dbReference type="Proteomes" id="UP000070133">
    <property type="component" value="Unassembled WGS sequence"/>
</dbReference>
<dbReference type="AlphaFoldDB" id="A0A139HFG0"/>
<evidence type="ECO:0000256" key="1">
    <source>
        <dbReference type="SAM" id="MobiDB-lite"/>
    </source>
</evidence>